<proteinExistence type="predicted"/>
<organism evidence="1">
    <name type="scientific">marine sediment metagenome</name>
    <dbReference type="NCBI Taxonomy" id="412755"/>
    <lineage>
        <taxon>unclassified sequences</taxon>
        <taxon>metagenomes</taxon>
        <taxon>ecological metagenomes</taxon>
    </lineage>
</organism>
<feature type="non-terminal residue" evidence="1">
    <location>
        <position position="89"/>
    </location>
</feature>
<comment type="caution">
    <text evidence="1">The sequence shown here is derived from an EMBL/GenBank/DDBJ whole genome shotgun (WGS) entry which is preliminary data.</text>
</comment>
<dbReference type="EMBL" id="BART01036309">
    <property type="protein sequence ID" value="GAH09678.1"/>
    <property type="molecule type" value="Genomic_DNA"/>
</dbReference>
<protein>
    <submittedName>
        <fullName evidence="1">Uncharacterized protein</fullName>
    </submittedName>
</protein>
<accession>X1ELZ6</accession>
<sequence>MLTVEEDTFSHQDETLSEDISPELKVFKSKTYEPFNIYKKFIGKKEDDQLVASETISKSNRSLSHRISIWLRMNLFIPDARVGWYFPAV</sequence>
<gene>
    <name evidence="1" type="ORF">S01H4_61290</name>
</gene>
<name>X1ELZ6_9ZZZZ</name>
<evidence type="ECO:0000313" key="1">
    <source>
        <dbReference type="EMBL" id="GAH09678.1"/>
    </source>
</evidence>
<dbReference type="AlphaFoldDB" id="X1ELZ6"/>
<reference evidence="1" key="1">
    <citation type="journal article" date="2014" name="Front. Microbiol.">
        <title>High frequency of phylogenetically diverse reductive dehalogenase-homologous genes in deep subseafloor sedimentary metagenomes.</title>
        <authorList>
            <person name="Kawai M."/>
            <person name="Futagami T."/>
            <person name="Toyoda A."/>
            <person name="Takaki Y."/>
            <person name="Nishi S."/>
            <person name="Hori S."/>
            <person name="Arai W."/>
            <person name="Tsubouchi T."/>
            <person name="Morono Y."/>
            <person name="Uchiyama I."/>
            <person name="Ito T."/>
            <person name="Fujiyama A."/>
            <person name="Inagaki F."/>
            <person name="Takami H."/>
        </authorList>
    </citation>
    <scope>NUCLEOTIDE SEQUENCE</scope>
    <source>
        <strain evidence="1">Expedition CK06-06</strain>
    </source>
</reference>